<dbReference type="InterPro" id="IPR039429">
    <property type="entry name" value="SHMT-like_dom"/>
</dbReference>
<dbReference type="GO" id="GO:0035999">
    <property type="term" value="P:tetrahydrofolate interconversion"/>
    <property type="evidence" value="ECO:0007669"/>
    <property type="project" value="UniProtKB-UniPathway"/>
</dbReference>
<gene>
    <name evidence="11" type="ORF">PAPYR_1430</name>
</gene>
<evidence type="ECO:0000256" key="6">
    <source>
        <dbReference type="ARBA" id="ARBA00022898"/>
    </source>
</evidence>
<keyword evidence="10" id="KW-0489">Methyltransferase</keyword>
<evidence type="ECO:0000256" key="1">
    <source>
        <dbReference type="ARBA" id="ARBA00001933"/>
    </source>
</evidence>
<evidence type="ECO:0000313" key="12">
    <source>
        <dbReference type="Proteomes" id="UP001141327"/>
    </source>
</evidence>
<dbReference type="PANTHER" id="PTHR11680">
    <property type="entry name" value="SERINE HYDROXYMETHYLTRANSFERASE"/>
    <property type="match status" value="1"/>
</dbReference>
<dbReference type="HAMAP" id="MF_00051">
    <property type="entry name" value="SHMT"/>
    <property type="match status" value="1"/>
</dbReference>
<dbReference type="AlphaFoldDB" id="M4QUY1"/>
<proteinExistence type="evidence at transcript level"/>
<dbReference type="GO" id="GO:0030170">
    <property type="term" value="F:pyridoxal phosphate binding"/>
    <property type="evidence" value="ECO:0007669"/>
    <property type="project" value="InterPro"/>
</dbReference>
<dbReference type="Gene3D" id="3.90.1150.10">
    <property type="entry name" value="Aspartate Aminotransferase, domain 1"/>
    <property type="match status" value="1"/>
</dbReference>
<evidence type="ECO:0000256" key="5">
    <source>
        <dbReference type="ARBA" id="ARBA00022679"/>
    </source>
</evidence>
<dbReference type="SUPFAM" id="SSF53383">
    <property type="entry name" value="PLP-dependent transferases"/>
    <property type="match status" value="1"/>
</dbReference>
<keyword evidence="6 7" id="KW-0663">Pyridoxal phosphate</keyword>
<dbReference type="PIRSF" id="PIRSF000412">
    <property type="entry name" value="SHMT"/>
    <property type="match status" value="1"/>
</dbReference>
<dbReference type="UniPathway" id="UPA00193"/>
<dbReference type="GO" id="GO:0019264">
    <property type="term" value="P:glycine biosynthetic process from serine"/>
    <property type="evidence" value="ECO:0007669"/>
    <property type="project" value="InterPro"/>
</dbReference>
<dbReference type="InterPro" id="IPR015422">
    <property type="entry name" value="PyrdxlP-dep_Trfase_small"/>
</dbReference>
<sequence>MLASAISVPATALVAHASTGNIPLKEADPELYEIIEKERKRQSDGLELIASENFVSRAVLDCLGSCMTNKYSEGYPGHRYYGGNQYIDQAERLCQQRALEAFRLDPSKWGVNVQPLSGSPANFEVYNALLKPHDRIMGLDLPHGGHLTHGYMSATKRVSATSIYFESMPYHLNQRTGLIDYDELDRSAANFHPKLIVAGASAYPRLIDYARMARTCHREGAILMSDMAHISGMVAAGCIPSPFEHSDVVTTTTHKTLRGPRAGMIFYRKGVHVHPDGKRVDYGNHMEEAINASVFPSLQGGPHNHQVAGVATALKEAMTPEYAEYQRQVLRNCKALGSDLQMRGYKLVSDGTDTHLILVDLKPQKLDGARAEKVLEAAHITLNKNSVPGDTSPFIPGGVRIGTPACTSRGLKEADFHTVAGFLDQGFKLAKAMTVPGQKLKDFQVNKNHAGLKDLAHDVKAFARRFNMPGSSQGGDC</sequence>
<dbReference type="PROSITE" id="PS00096">
    <property type="entry name" value="SHMT"/>
    <property type="match status" value="1"/>
</dbReference>
<dbReference type="Proteomes" id="UP001141327">
    <property type="component" value="Unassembled WGS sequence"/>
</dbReference>
<keyword evidence="5 8" id="KW-0808">Transferase</keyword>
<dbReference type="GO" id="GO:0004372">
    <property type="term" value="F:glycine hydroxymethyltransferase activity"/>
    <property type="evidence" value="ECO:0007669"/>
    <property type="project" value="UniProtKB-EC"/>
</dbReference>
<evidence type="ECO:0000313" key="10">
    <source>
        <dbReference type="EMBL" id="AGH33868.1"/>
    </source>
</evidence>
<dbReference type="InterPro" id="IPR015424">
    <property type="entry name" value="PyrdxlP-dep_Trfase"/>
</dbReference>
<evidence type="ECO:0000259" key="9">
    <source>
        <dbReference type="Pfam" id="PF00464"/>
    </source>
</evidence>
<dbReference type="FunFam" id="3.40.640.10:FF:000097">
    <property type="entry name" value="Serine hydroxymethyltransferase"/>
    <property type="match status" value="1"/>
</dbReference>
<reference evidence="10" key="1">
    <citation type="journal article" date="2013" name="PLoS ONE">
        <title>The Mitochondrion-Like Organelle of Trimastix pyriformis Contains the Complete Glycine Cleavage System.</title>
        <authorList>
            <person name="Zubacova Z."/>
            <person name="Novak L."/>
            <person name="Bublikova J."/>
            <person name="Vacek V."/>
            <person name="Fousek J."/>
            <person name="Ridl J."/>
            <person name="Tachezy J."/>
            <person name="Dolezal P."/>
            <person name="Vlcek C."/>
            <person name="Hampl V."/>
        </authorList>
    </citation>
    <scope>NUCLEOTIDE SEQUENCE</scope>
</reference>
<name>M4QUY1_9EUKA</name>
<feature type="domain" description="Serine hydroxymethyltransferase-like" evidence="9">
    <location>
        <begin position="24"/>
        <end position="422"/>
    </location>
</feature>
<dbReference type="EMBL" id="JAPMOS010000004">
    <property type="protein sequence ID" value="KAJ4462238.1"/>
    <property type="molecule type" value="Genomic_DNA"/>
</dbReference>
<dbReference type="EMBL" id="JX657288">
    <property type="protein sequence ID" value="AGH33868.1"/>
    <property type="molecule type" value="mRNA"/>
</dbReference>
<protein>
    <recommendedName>
        <fullName evidence="8">Serine hydroxymethyltransferase</fullName>
        <ecNumber evidence="8">2.1.2.1</ecNumber>
    </recommendedName>
</protein>
<accession>M4QUY1</accession>
<dbReference type="GO" id="GO:0008168">
    <property type="term" value="F:methyltransferase activity"/>
    <property type="evidence" value="ECO:0007669"/>
    <property type="project" value="UniProtKB-KW"/>
</dbReference>
<evidence type="ECO:0000256" key="4">
    <source>
        <dbReference type="ARBA" id="ARBA00022563"/>
    </source>
</evidence>
<organism evidence="10">
    <name type="scientific">Paratrimastix pyriformis</name>
    <dbReference type="NCBI Taxonomy" id="342808"/>
    <lineage>
        <taxon>Eukaryota</taxon>
        <taxon>Metamonada</taxon>
        <taxon>Preaxostyla</taxon>
        <taxon>Paratrimastigidae</taxon>
        <taxon>Paratrimastix</taxon>
    </lineage>
</organism>
<evidence type="ECO:0000256" key="3">
    <source>
        <dbReference type="ARBA" id="ARBA00006376"/>
    </source>
</evidence>
<dbReference type="InterPro" id="IPR001085">
    <property type="entry name" value="Ser_HO-MeTrfase"/>
</dbReference>
<dbReference type="Gene3D" id="3.40.640.10">
    <property type="entry name" value="Type I PLP-dependent aspartate aminotransferase-like (Major domain)"/>
    <property type="match status" value="1"/>
</dbReference>
<dbReference type="InterPro" id="IPR019798">
    <property type="entry name" value="Ser_HO-MeTrfase_PLP_BS"/>
</dbReference>
<feature type="modified residue" description="N6-(pyridoxal phosphate)lysine" evidence="7">
    <location>
        <position position="255"/>
    </location>
</feature>
<evidence type="ECO:0000313" key="11">
    <source>
        <dbReference type="EMBL" id="KAJ4462238.1"/>
    </source>
</evidence>
<keyword evidence="12" id="KW-1185">Reference proteome</keyword>
<dbReference type="EC" id="2.1.2.1" evidence="8"/>
<comment type="pathway">
    <text evidence="2 8">One-carbon metabolism; tetrahydrofolate interconversion.</text>
</comment>
<dbReference type="PANTHER" id="PTHR11680:SF35">
    <property type="entry name" value="SERINE HYDROXYMETHYLTRANSFERASE 1"/>
    <property type="match status" value="1"/>
</dbReference>
<comment type="similarity">
    <text evidence="3 8">Belongs to the SHMT family.</text>
</comment>
<dbReference type="InterPro" id="IPR015421">
    <property type="entry name" value="PyrdxlP-dep_Trfase_major"/>
</dbReference>
<evidence type="ECO:0000256" key="2">
    <source>
        <dbReference type="ARBA" id="ARBA00004777"/>
    </source>
</evidence>
<dbReference type="OrthoDB" id="10265628at2759"/>
<reference evidence="11" key="2">
    <citation type="journal article" date="2022" name="bioRxiv">
        <title>Genomics of Preaxostyla Flagellates Illuminates Evolutionary Transitions and the Path Towards Mitochondrial Loss.</title>
        <authorList>
            <person name="Novak L.V.F."/>
            <person name="Treitli S.C."/>
            <person name="Pyrih J."/>
            <person name="Halakuc P."/>
            <person name="Pipaliya S.V."/>
            <person name="Vacek V."/>
            <person name="Brzon O."/>
            <person name="Soukal P."/>
            <person name="Eme L."/>
            <person name="Dacks J.B."/>
            <person name="Karnkowska A."/>
            <person name="Elias M."/>
            <person name="Hampl V."/>
        </authorList>
    </citation>
    <scope>NUCLEOTIDE SEQUENCE</scope>
    <source>
        <strain evidence="11">RCP-MX</strain>
    </source>
</reference>
<dbReference type="CDD" id="cd00378">
    <property type="entry name" value="SHMT"/>
    <property type="match status" value="1"/>
</dbReference>
<dbReference type="InterPro" id="IPR049943">
    <property type="entry name" value="Ser_HO-MeTrfase-like"/>
</dbReference>
<comment type="cofactor">
    <cofactor evidence="1 7 8">
        <name>pyridoxal 5'-phosphate</name>
        <dbReference type="ChEBI" id="CHEBI:597326"/>
    </cofactor>
</comment>
<dbReference type="GO" id="GO:0032259">
    <property type="term" value="P:methylation"/>
    <property type="evidence" value="ECO:0007669"/>
    <property type="project" value="UniProtKB-KW"/>
</dbReference>
<evidence type="ECO:0000256" key="7">
    <source>
        <dbReference type="PIRSR" id="PIRSR000412-50"/>
    </source>
</evidence>
<dbReference type="NCBIfam" id="NF000586">
    <property type="entry name" value="PRK00011.1"/>
    <property type="match status" value="1"/>
</dbReference>
<dbReference type="GO" id="GO:0005739">
    <property type="term" value="C:mitochondrion"/>
    <property type="evidence" value="ECO:0007669"/>
    <property type="project" value="TreeGrafter"/>
</dbReference>
<evidence type="ECO:0000256" key="8">
    <source>
        <dbReference type="RuleBase" id="RU000585"/>
    </source>
</evidence>
<comment type="function">
    <text evidence="8">Interconversion of serine and glycine.</text>
</comment>
<keyword evidence="4 8" id="KW-0554">One-carbon metabolism</keyword>
<dbReference type="Pfam" id="PF00464">
    <property type="entry name" value="SHMT"/>
    <property type="match status" value="1"/>
</dbReference>
<comment type="catalytic activity">
    <reaction evidence="8">
        <text>(6R)-5,10-methylene-5,6,7,8-tetrahydrofolate + glycine + H2O = (6S)-5,6,7,8-tetrahydrofolate + L-serine</text>
        <dbReference type="Rhea" id="RHEA:15481"/>
        <dbReference type="ChEBI" id="CHEBI:15377"/>
        <dbReference type="ChEBI" id="CHEBI:15636"/>
        <dbReference type="ChEBI" id="CHEBI:33384"/>
        <dbReference type="ChEBI" id="CHEBI:57305"/>
        <dbReference type="ChEBI" id="CHEBI:57453"/>
        <dbReference type="EC" id="2.1.2.1"/>
    </reaction>
</comment>